<keyword evidence="1" id="KW-0614">Plasmid</keyword>
<dbReference type="Proteomes" id="UP000254259">
    <property type="component" value="Plasmid CBM2636_mp"/>
</dbReference>
<dbReference type="EMBL" id="LT984814">
    <property type="protein sequence ID" value="SPD66535.1"/>
    <property type="molecule type" value="Genomic_DNA"/>
</dbReference>
<sequence length="93" mass="10048">MSSRVLTPPESANGLAGHGIRVRLFSFAGCRVTVMTASRNTLRRDPTPLTQRPCAVLAGPPSSVREVVKTAVPTHFAPHRRLTMAKSKNNKNA</sequence>
<evidence type="ECO:0000313" key="2">
    <source>
        <dbReference type="Proteomes" id="UP000254259"/>
    </source>
</evidence>
<protein>
    <submittedName>
        <fullName evidence="1">Uncharacterized protein</fullName>
    </submittedName>
</protein>
<accession>A0A375D5B9</accession>
<geneLocation type="plasmid" evidence="2">
    <name>cbm2636_mp</name>
</geneLocation>
<gene>
    <name evidence="1" type="ORF">CBM2636_MP10164</name>
</gene>
<evidence type="ECO:0000313" key="1">
    <source>
        <dbReference type="EMBL" id="SPD66535.1"/>
    </source>
</evidence>
<reference evidence="1 2" key="1">
    <citation type="submission" date="2018-01" db="EMBL/GenBank/DDBJ databases">
        <authorList>
            <person name="Clerissi C."/>
        </authorList>
    </citation>
    <scope>NUCLEOTIDE SEQUENCE [LARGE SCALE GENOMIC DNA]</scope>
    <source>
        <strain evidence="1">Cupriavidus taiwanensis SWF 66322</strain>
        <plasmid evidence="2">cbm2636_mp</plasmid>
    </source>
</reference>
<dbReference type="AlphaFoldDB" id="A0A375D5B9"/>
<proteinExistence type="predicted"/>
<name>A0A375D5B9_9BURK</name>
<organism evidence="1 2">
    <name type="scientific">Cupriavidus taiwanensis</name>
    <dbReference type="NCBI Taxonomy" id="164546"/>
    <lineage>
        <taxon>Bacteria</taxon>
        <taxon>Pseudomonadati</taxon>
        <taxon>Pseudomonadota</taxon>
        <taxon>Betaproteobacteria</taxon>
        <taxon>Burkholderiales</taxon>
        <taxon>Burkholderiaceae</taxon>
        <taxon>Cupriavidus</taxon>
    </lineage>
</organism>